<evidence type="ECO:0000256" key="12">
    <source>
        <dbReference type="PROSITE-ProRule" id="PRU01023"/>
    </source>
</evidence>
<dbReference type="SUPFAM" id="SSF48013">
    <property type="entry name" value="NusB-like"/>
    <property type="match status" value="1"/>
</dbReference>
<dbReference type="SUPFAM" id="SSF53335">
    <property type="entry name" value="S-adenosyl-L-methionine-dependent methyltransferases"/>
    <property type="match status" value="1"/>
</dbReference>
<dbReference type="EMBL" id="CP081864">
    <property type="protein sequence ID" value="QZN95626.1"/>
    <property type="molecule type" value="Genomic_DNA"/>
</dbReference>
<evidence type="ECO:0000256" key="2">
    <source>
        <dbReference type="ARBA" id="ARBA00004496"/>
    </source>
</evidence>
<dbReference type="InterPro" id="IPR035926">
    <property type="entry name" value="NusB-like_sf"/>
</dbReference>
<protein>
    <recommendedName>
        <fullName evidence="11">Ribosomal RNA small subunit methyltransferase B</fullName>
        <ecNumber evidence="11">2.1.1.176</ecNumber>
    </recommendedName>
    <alternativeName>
        <fullName evidence="11">16S rRNA m5C967 methyltransferase</fullName>
    </alternativeName>
    <alternativeName>
        <fullName evidence="11">rRNA (cytosine-C(5)-)-methyltransferase RsmB</fullName>
    </alternativeName>
</protein>
<dbReference type="InterPro" id="IPR023267">
    <property type="entry name" value="RCMT"/>
</dbReference>
<evidence type="ECO:0000256" key="1">
    <source>
        <dbReference type="ARBA" id="ARBA00002724"/>
    </source>
</evidence>
<evidence type="ECO:0000256" key="9">
    <source>
        <dbReference type="ARBA" id="ARBA00022884"/>
    </source>
</evidence>
<dbReference type="InterPro" id="IPR018314">
    <property type="entry name" value="RsmB/NOL1/NOP2-like_CS"/>
</dbReference>
<feature type="binding site" evidence="11 12">
    <location>
        <position position="303"/>
    </location>
    <ligand>
        <name>S-adenosyl-L-methionine</name>
        <dbReference type="ChEBI" id="CHEBI:59789"/>
    </ligand>
</feature>
<evidence type="ECO:0000256" key="4">
    <source>
        <dbReference type="ARBA" id="ARBA00022490"/>
    </source>
</evidence>
<dbReference type="GO" id="GO:0008168">
    <property type="term" value="F:methyltransferase activity"/>
    <property type="evidence" value="ECO:0007669"/>
    <property type="project" value="UniProtKB-KW"/>
</dbReference>
<dbReference type="NCBIfam" id="NF008149">
    <property type="entry name" value="PRK10901.1"/>
    <property type="match status" value="1"/>
</dbReference>
<evidence type="ECO:0000256" key="11">
    <source>
        <dbReference type="HAMAP-Rule" id="MF_01856"/>
    </source>
</evidence>
<keyword evidence="6 11" id="KW-0489">Methyltransferase</keyword>
<keyword evidence="9 11" id="KW-0694">RNA-binding</keyword>
<dbReference type="HAMAP" id="MF_01856">
    <property type="entry name" value="16SrRNA_methyltr_B"/>
    <property type="match status" value="1"/>
</dbReference>
<dbReference type="EC" id="2.1.1.176" evidence="11"/>
<dbReference type="PROSITE" id="PS01153">
    <property type="entry name" value="NOL1_NOP2_SUN"/>
    <property type="match status" value="1"/>
</dbReference>
<dbReference type="Proteomes" id="UP000825886">
    <property type="component" value="Chromosome"/>
</dbReference>
<dbReference type="Gene3D" id="3.30.70.1170">
    <property type="entry name" value="Sun protein, domain 3"/>
    <property type="match status" value="1"/>
</dbReference>
<dbReference type="Gene3D" id="1.10.287.730">
    <property type="entry name" value="Helix hairpin bin"/>
    <property type="match status" value="1"/>
</dbReference>
<dbReference type="InterPro" id="IPR029063">
    <property type="entry name" value="SAM-dependent_MTases_sf"/>
</dbReference>
<dbReference type="Pfam" id="PF22458">
    <property type="entry name" value="RsmF-B_ferredox"/>
    <property type="match status" value="1"/>
</dbReference>
<proteinExistence type="inferred from homology"/>
<dbReference type="NCBIfam" id="NF011494">
    <property type="entry name" value="PRK14902.1"/>
    <property type="match status" value="1"/>
</dbReference>
<dbReference type="InterPro" id="IPR006027">
    <property type="entry name" value="NusB_RsmB_TIM44"/>
</dbReference>
<dbReference type="Gene3D" id="3.40.50.150">
    <property type="entry name" value="Vaccinia Virus protein VP39"/>
    <property type="match status" value="1"/>
</dbReference>
<reference evidence="14 15" key="1">
    <citation type="submission" date="2021-08" db="EMBL/GenBank/DDBJ databases">
        <title>Culture and genomic analysis of Symbiopectobacterium purcellii sp. nov. gen. nov., isolated from the leafhopper Empoasca decipiens.</title>
        <authorList>
            <person name="Nadal-Jimenez P."/>
            <person name="Siozios S."/>
            <person name="Halliday N."/>
            <person name="Camara M."/>
            <person name="Hurst G.D.D."/>
        </authorList>
    </citation>
    <scope>NUCLEOTIDE SEQUENCE [LARGE SCALE GENOMIC DNA]</scope>
    <source>
        <strain evidence="14 15">SyEd1</strain>
    </source>
</reference>
<dbReference type="PRINTS" id="PR02008">
    <property type="entry name" value="RCMTFAMILY"/>
</dbReference>
<feature type="active site" description="Nucleophile" evidence="11 12">
    <location>
        <position position="375"/>
    </location>
</feature>
<dbReference type="PANTHER" id="PTHR22807:SF61">
    <property type="entry name" value="NOL1_NOP2_SUN FAMILY PROTEIN _ ANTITERMINATION NUSB DOMAIN-CONTAINING PROTEIN"/>
    <property type="match status" value="1"/>
</dbReference>
<comment type="similarity">
    <text evidence="3 11 12">Belongs to the class I-like SAM-binding methyltransferase superfamily. RsmB/NOP family.</text>
</comment>
<dbReference type="InterPro" id="IPR004573">
    <property type="entry name" value="rRNA_ssu_MeTfrase_B"/>
</dbReference>
<evidence type="ECO:0000256" key="10">
    <source>
        <dbReference type="ARBA" id="ARBA00047283"/>
    </source>
</evidence>
<keyword evidence="5 11" id="KW-0698">rRNA processing</keyword>
<evidence type="ECO:0000256" key="8">
    <source>
        <dbReference type="ARBA" id="ARBA00022691"/>
    </source>
</evidence>
<sequence>MKTTYNLRAIAANVISQVLDKGQSLSSLLPQYQRDISEKDRALLQELCFGVLRVLPQVEWIIQQLMAKTLTGKQRTLHYLIMVGIYQLAHTRIPAHAALSETVNGAIALKRPQLKGLINGVLRQFQRQQAELDERAAHHTSRFAHPEWLLARLKKAYPQQWQQIVEANNQRPPMWLRVNRLHHTREHYLALLTEAGIAAQPHPEEDEAIMLSEPCAVSLLPGFAQGWVTVQDVSAQGCVRWLAPQDNEHILDLCAAPGGKTTHILEAAPHAKVLAIDVDPQRLARVNENLQRLNLHADVRQGDGREPGAWCGEQQFDRILLDAPCSATGVIRRHPDIKWLRRDSDIPELALLQQEILEAIWPRLKAGGTLVYATCSILPEENQQQMRAFLTRHADAKLVETGDAQHPGLQKLPAAEDGDGFFYAKLVKSID</sequence>
<feature type="binding site" evidence="11 12">
    <location>
        <begin position="254"/>
        <end position="260"/>
    </location>
    <ligand>
        <name>S-adenosyl-L-methionine</name>
        <dbReference type="ChEBI" id="CHEBI:59789"/>
    </ligand>
</feature>
<dbReference type="CDD" id="cd02440">
    <property type="entry name" value="AdoMet_MTases"/>
    <property type="match status" value="1"/>
</dbReference>
<dbReference type="NCBIfam" id="TIGR00563">
    <property type="entry name" value="rsmB"/>
    <property type="match status" value="1"/>
</dbReference>
<feature type="binding site" evidence="11 12">
    <location>
        <position position="322"/>
    </location>
    <ligand>
        <name>S-adenosyl-L-methionine</name>
        <dbReference type="ChEBI" id="CHEBI:59789"/>
    </ligand>
</feature>
<comment type="catalytic activity">
    <reaction evidence="10 11">
        <text>cytidine(967) in 16S rRNA + S-adenosyl-L-methionine = 5-methylcytidine(967) in 16S rRNA + S-adenosyl-L-homocysteine + H(+)</text>
        <dbReference type="Rhea" id="RHEA:42748"/>
        <dbReference type="Rhea" id="RHEA-COMP:10219"/>
        <dbReference type="Rhea" id="RHEA-COMP:10220"/>
        <dbReference type="ChEBI" id="CHEBI:15378"/>
        <dbReference type="ChEBI" id="CHEBI:57856"/>
        <dbReference type="ChEBI" id="CHEBI:59789"/>
        <dbReference type="ChEBI" id="CHEBI:74483"/>
        <dbReference type="ChEBI" id="CHEBI:82748"/>
        <dbReference type="EC" id="2.1.1.176"/>
    </reaction>
</comment>
<dbReference type="Pfam" id="PF01189">
    <property type="entry name" value="Methyltr_RsmB-F"/>
    <property type="match status" value="1"/>
</dbReference>
<gene>
    <name evidence="11 14" type="primary">rsmB</name>
    <name evidence="11" type="synonym">sun</name>
    <name evidence="14" type="ORF">K6K13_21165</name>
</gene>
<dbReference type="Gene3D" id="1.10.940.10">
    <property type="entry name" value="NusB-like"/>
    <property type="match status" value="1"/>
</dbReference>
<evidence type="ECO:0000256" key="7">
    <source>
        <dbReference type="ARBA" id="ARBA00022679"/>
    </source>
</evidence>
<keyword evidence="8 11" id="KW-0949">S-adenosyl-L-methionine</keyword>
<accession>A0ABX9AMU4</accession>
<organism evidence="14 15">
    <name type="scientific">Symbiopectobacterium purcellii</name>
    <dbReference type="NCBI Taxonomy" id="2871826"/>
    <lineage>
        <taxon>Bacteria</taxon>
        <taxon>Pseudomonadati</taxon>
        <taxon>Pseudomonadota</taxon>
        <taxon>Gammaproteobacteria</taxon>
        <taxon>Enterobacterales</taxon>
        <taxon>Enterobacteriaceae</taxon>
    </lineage>
</organism>
<comment type="subcellular location">
    <subcellularLocation>
        <location evidence="2 11">Cytoplasm</location>
    </subcellularLocation>
</comment>
<feature type="domain" description="SAM-dependent MTase RsmB/NOP-type" evidence="13">
    <location>
        <begin position="164"/>
        <end position="429"/>
    </location>
</feature>
<name>A0ABX9AMU4_9ENTR</name>
<dbReference type="InterPro" id="IPR054728">
    <property type="entry name" value="RsmB-like_ferredoxin"/>
</dbReference>
<evidence type="ECO:0000313" key="14">
    <source>
        <dbReference type="EMBL" id="QZN95626.1"/>
    </source>
</evidence>
<dbReference type="PROSITE" id="PS51686">
    <property type="entry name" value="SAM_MT_RSMB_NOP"/>
    <property type="match status" value="1"/>
</dbReference>
<dbReference type="CDD" id="cd00620">
    <property type="entry name" value="Methyltransferase_Sun"/>
    <property type="match status" value="1"/>
</dbReference>
<keyword evidence="7 11" id="KW-0808">Transferase</keyword>
<evidence type="ECO:0000259" key="13">
    <source>
        <dbReference type="PROSITE" id="PS51686"/>
    </source>
</evidence>
<evidence type="ECO:0000313" key="15">
    <source>
        <dbReference type="Proteomes" id="UP000825886"/>
    </source>
</evidence>
<dbReference type="InterPro" id="IPR048019">
    <property type="entry name" value="RsmB-like_N"/>
</dbReference>
<dbReference type="PANTHER" id="PTHR22807">
    <property type="entry name" value="NOP2 YEAST -RELATED NOL1/NOP2/FMU SUN DOMAIN-CONTAINING"/>
    <property type="match status" value="1"/>
</dbReference>
<dbReference type="InterPro" id="IPR049560">
    <property type="entry name" value="MeTrfase_RsmB-F_NOP2_cat"/>
</dbReference>
<evidence type="ECO:0000256" key="6">
    <source>
        <dbReference type="ARBA" id="ARBA00022603"/>
    </source>
</evidence>
<dbReference type="Pfam" id="PF01029">
    <property type="entry name" value="NusB"/>
    <property type="match status" value="1"/>
</dbReference>
<dbReference type="InterPro" id="IPR001678">
    <property type="entry name" value="MeTrfase_RsmB-F_NOP2_dom"/>
</dbReference>
<feature type="binding site" evidence="11 12">
    <location>
        <position position="277"/>
    </location>
    <ligand>
        <name>S-adenosyl-L-methionine</name>
        <dbReference type="ChEBI" id="CHEBI:59789"/>
    </ligand>
</feature>
<evidence type="ECO:0000256" key="3">
    <source>
        <dbReference type="ARBA" id="ARBA00007494"/>
    </source>
</evidence>
<dbReference type="InterPro" id="IPR023541">
    <property type="entry name" value="rRNA_ssu_MeTfrase_B_ent"/>
</dbReference>
<keyword evidence="15" id="KW-1185">Reference proteome</keyword>
<keyword evidence="4 11" id="KW-0963">Cytoplasm</keyword>
<dbReference type="RefSeq" id="WP_222158717.1">
    <property type="nucleotide sequence ID" value="NZ_CP081864.1"/>
</dbReference>
<evidence type="ECO:0000256" key="5">
    <source>
        <dbReference type="ARBA" id="ARBA00022552"/>
    </source>
</evidence>
<comment type="function">
    <text evidence="1 11">Specifically methylates the cytosine at position 967 (m5C967) of 16S rRNA.</text>
</comment>
<dbReference type="GO" id="GO:0032259">
    <property type="term" value="P:methylation"/>
    <property type="evidence" value="ECO:0007669"/>
    <property type="project" value="UniProtKB-KW"/>
</dbReference>